<evidence type="ECO:0000313" key="14">
    <source>
        <dbReference type="Proteomes" id="UP001281761"/>
    </source>
</evidence>
<keyword evidence="14" id="KW-1185">Reference proteome</keyword>
<dbReference type="InterPro" id="IPR050236">
    <property type="entry name" value="Ser_Thr_kinase_AGC"/>
</dbReference>
<evidence type="ECO:0000256" key="5">
    <source>
        <dbReference type="ARBA" id="ARBA00022777"/>
    </source>
</evidence>
<keyword evidence="11" id="KW-1133">Transmembrane helix</keyword>
<dbReference type="EC" id="2.7.11.1" evidence="1"/>
<feature type="region of interest" description="Disordered" evidence="10">
    <location>
        <begin position="335"/>
        <end position="421"/>
    </location>
</feature>
<dbReference type="InterPro" id="IPR008271">
    <property type="entry name" value="Ser/Thr_kinase_AS"/>
</dbReference>
<evidence type="ECO:0000256" key="3">
    <source>
        <dbReference type="ARBA" id="ARBA00022679"/>
    </source>
</evidence>
<keyword evidence="6 9" id="KW-0067">ATP-binding</keyword>
<proteinExistence type="predicted"/>
<dbReference type="SMART" id="SM00220">
    <property type="entry name" value="S_TKc"/>
    <property type="match status" value="1"/>
</dbReference>
<dbReference type="InterPro" id="IPR033931">
    <property type="entry name" value="PDK1-typ_PH"/>
</dbReference>
<comment type="catalytic activity">
    <reaction evidence="7">
        <text>L-threonyl-[protein] + ATP = O-phospho-L-threonyl-[protein] + ADP + H(+)</text>
        <dbReference type="Rhea" id="RHEA:46608"/>
        <dbReference type="Rhea" id="RHEA-COMP:11060"/>
        <dbReference type="Rhea" id="RHEA-COMP:11605"/>
        <dbReference type="ChEBI" id="CHEBI:15378"/>
        <dbReference type="ChEBI" id="CHEBI:30013"/>
        <dbReference type="ChEBI" id="CHEBI:30616"/>
        <dbReference type="ChEBI" id="CHEBI:61977"/>
        <dbReference type="ChEBI" id="CHEBI:456216"/>
        <dbReference type="EC" id="2.7.11.1"/>
    </reaction>
</comment>
<organism evidence="13 14">
    <name type="scientific">Blattamonas nauphoetae</name>
    <dbReference type="NCBI Taxonomy" id="2049346"/>
    <lineage>
        <taxon>Eukaryota</taxon>
        <taxon>Metamonada</taxon>
        <taxon>Preaxostyla</taxon>
        <taxon>Oxymonadida</taxon>
        <taxon>Blattamonas</taxon>
    </lineage>
</organism>
<feature type="binding site" evidence="9">
    <location>
        <position position="71"/>
    </location>
    <ligand>
        <name>ATP</name>
        <dbReference type="ChEBI" id="CHEBI:30616"/>
    </ligand>
</feature>
<feature type="compositionally biased region" description="Low complexity" evidence="10">
    <location>
        <begin position="873"/>
        <end position="882"/>
    </location>
</feature>
<dbReference type="PROSITE" id="PS00108">
    <property type="entry name" value="PROTEIN_KINASE_ST"/>
    <property type="match status" value="1"/>
</dbReference>
<dbReference type="Gene3D" id="3.30.200.20">
    <property type="entry name" value="Phosphorylase Kinase, domain 1"/>
    <property type="match status" value="1"/>
</dbReference>
<evidence type="ECO:0000313" key="13">
    <source>
        <dbReference type="EMBL" id="KAK2958757.1"/>
    </source>
</evidence>
<accession>A0ABQ9Y4T3</accession>
<evidence type="ECO:0000256" key="8">
    <source>
        <dbReference type="ARBA" id="ARBA00048679"/>
    </source>
</evidence>
<dbReference type="Pfam" id="PF00069">
    <property type="entry name" value="Pkinase"/>
    <property type="match status" value="1"/>
</dbReference>
<keyword evidence="3 13" id="KW-0808">Transferase</keyword>
<gene>
    <name evidence="13" type="ORF">BLNAU_6260</name>
</gene>
<dbReference type="Gene3D" id="2.30.29.30">
    <property type="entry name" value="Pleckstrin-homology domain (PH domain)/Phosphotyrosine-binding domain (PTB)"/>
    <property type="match status" value="1"/>
</dbReference>
<dbReference type="SUPFAM" id="SSF50729">
    <property type="entry name" value="PH domain-like"/>
    <property type="match status" value="1"/>
</dbReference>
<dbReference type="Gene3D" id="1.10.510.10">
    <property type="entry name" value="Transferase(Phosphotransferase) domain 1"/>
    <property type="match status" value="1"/>
</dbReference>
<feature type="region of interest" description="Disordered" evidence="10">
    <location>
        <begin position="923"/>
        <end position="975"/>
    </location>
</feature>
<dbReference type="InterPro" id="IPR011009">
    <property type="entry name" value="Kinase-like_dom_sf"/>
</dbReference>
<evidence type="ECO:0000256" key="9">
    <source>
        <dbReference type="PROSITE-ProRule" id="PRU10141"/>
    </source>
</evidence>
<feature type="compositionally biased region" description="Basic and acidic residues" evidence="10">
    <location>
        <begin position="335"/>
        <end position="344"/>
    </location>
</feature>
<dbReference type="InterPro" id="IPR011993">
    <property type="entry name" value="PH-like_dom_sf"/>
</dbReference>
<feature type="transmembrane region" description="Helical" evidence="11">
    <location>
        <begin position="228"/>
        <end position="245"/>
    </location>
</feature>
<dbReference type="InterPro" id="IPR017441">
    <property type="entry name" value="Protein_kinase_ATP_BS"/>
</dbReference>
<evidence type="ECO:0000259" key="12">
    <source>
        <dbReference type="PROSITE" id="PS50011"/>
    </source>
</evidence>
<feature type="region of interest" description="Disordered" evidence="10">
    <location>
        <begin position="444"/>
        <end position="524"/>
    </location>
</feature>
<dbReference type="SUPFAM" id="SSF56112">
    <property type="entry name" value="Protein kinase-like (PK-like)"/>
    <property type="match status" value="1"/>
</dbReference>
<keyword evidence="11" id="KW-0472">Membrane</keyword>
<dbReference type="PROSITE" id="PS00107">
    <property type="entry name" value="PROTEIN_KINASE_ATP"/>
    <property type="match status" value="1"/>
</dbReference>
<comment type="caution">
    <text evidence="13">The sequence shown here is derived from an EMBL/GenBank/DDBJ whole genome shotgun (WGS) entry which is preliminary data.</text>
</comment>
<evidence type="ECO:0000256" key="1">
    <source>
        <dbReference type="ARBA" id="ARBA00012513"/>
    </source>
</evidence>
<feature type="region of interest" description="Disordered" evidence="10">
    <location>
        <begin position="725"/>
        <end position="773"/>
    </location>
</feature>
<dbReference type="Pfam" id="PF14593">
    <property type="entry name" value="PH_3"/>
    <property type="match status" value="1"/>
</dbReference>
<feature type="region of interest" description="Disordered" evidence="10">
    <location>
        <begin position="577"/>
        <end position="597"/>
    </location>
</feature>
<keyword evidence="5 13" id="KW-0418">Kinase</keyword>
<dbReference type="PANTHER" id="PTHR24356:SF163">
    <property type="entry name" value="3-PHOSPHOINOSITIDE-DEPENDENT PROTEIN KINASE 1-RELATED"/>
    <property type="match status" value="1"/>
</dbReference>
<comment type="catalytic activity">
    <reaction evidence="8">
        <text>L-seryl-[protein] + ATP = O-phospho-L-seryl-[protein] + ADP + H(+)</text>
        <dbReference type="Rhea" id="RHEA:17989"/>
        <dbReference type="Rhea" id="RHEA-COMP:9863"/>
        <dbReference type="Rhea" id="RHEA-COMP:11604"/>
        <dbReference type="ChEBI" id="CHEBI:15378"/>
        <dbReference type="ChEBI" id="CHEBI:29999"/>
        <dbReference type="ChEBI" id="CHEBI:30616"/>
        <dbReference type="ChEBI" id="CHEBI:83421"/>
        <dbReference type="ChEBI" id="CHEBI:456216"/>
        <dbReference type="EC" id="2.7.11.1"/>
    </reaction>
</comment>
<name>A0ABQ9Y4T3_9EUKA</name>
<evidence type="ECO:0000256" key="11">
    <source>
        <dbReference type="SAM" id="Phobius"/>
    </source>
</evidence>
<feature type="domain" description="Protein kinase" evidence="12">
    <location>
        <begin position="42"/>
        <end position="299"/>
    </location>
</feature>
<evidence type="ECO:0000256" key="4">
    <source>
        <dbReference type="ARBA" id="ARBA00022741"/>
    </source>
</evidence>
<evidence type="ECO:0000256" key="7">
    <source>
        <dbReference type="ARBA" id="ARBA00047899"/>
    </source>
</evidence>
<reference evidence="13 14" key="1">
    <citation type="journal article" date="2022" name="bioRxiv">
        <title>Genomics of Preaxostyla Flagellates Illuminates Evolutionary Transitions and the Path Towards Mitochondrial Loss.</title>
        <authorList>
            <person name="Novak L.V.F."/>
            <person name="Treitli S.C."/>
            <person name="Pyrih J."/>
            <person name="Halakuc P."/>
            <person name="Pipaliya S.V."/>
            <person name="Vacek V."/>
            <person name="Brzon O."/>
            <person name="Soukal P."/>
            <person name="Eme L."/>
            <person name="Dacks J.B."/>
            <person name="Karnkowska A."/>
            <person name="Elias M."/>
            <person name="Hampl V."/>
        </authorList>
    </citation>
    <scope>NUCLEOTIDE SEQUENCE [LARGE SCALE GENOMIC DNA]</scope>
    <source>
        <strain evidence="13">NAU3</strain>
        <tissue evidence="13">Gut</tissue>
    </source>
</reference>
<keyword evidence="4 9" id="KW-0547">Nucleotide-binding</keyword>
<feature type="compositionally biased region" description="Polar residues" evidence="10">
    <location>
        <begin position="479"/>
        <end position="504"/>
    </location>
</feature>
<feature type="compositionally biased region" description="Polar residues" evidence="10">
    <location>
        <begin position="406"/>
        <end position="418"/>
    </location>
</feature>
<dbReference type="InterPro" id="IPR000719">
    <property type="entry name" value="Prot_kinase_dom"/>
</dbReference>
<dbReference type="PANTHER" id="PTHR24356">
    <property type="entry name" value="SERINE/THREONINE-PROTEIN KINASE"/>
    <property type="match status" value="1"/>
</dbReference>
<feature type="compositionally biased region" description="Polar residues" evidence="10">
    <location>
        <begin position="345"/>
        <end position="359"/>
    </location>
</feature>
<protein>
    <recommendedName>
        <fullName evidence="1">non-specific serine/threonine protein kinase</fullName>
        <ecNumber evidence="1">2.7.11.1</ecNumber>
    </recommendedName>
</protein>
<dbReference type="PROSITE" id="PS50011">
    <property type="entry name" value="PROTEIN_KINASE_DOM"/>
    <property type="match status" value="1"/>
</dbReference>
<evidence type="ECO:0000256" key="10">
    <source>
        <dbReference type="SAM" id="MobiDB-lite"/>
    </source>
</evidence>
<feature type="compositionally biased region" description="Low complexity" evidence="10">
    <location>
        <begin position="892"/>
        <end position="903"/>
    </location>
</feature>
<feature type="region of interest" description="Disordered" evidence="10">
    <location>
        <begin position="872"/>
        <end position="903"/>
    </location>
</feature>
<feature type="region of interest" description="Disordered" evidence="10">
    <location>
        <begin position="1057"/>
        <end position="1089"/>
    </location>
</feature>
<evidence type="ECO:0000256" key="6">
    <source>
        <dbReference type="ARBA" id="ARBA00022840"/>
    </source>
</evidence>
<feature type="compositionally biased region" description="Polar residues" evidence="10">
    <location>
        <begin position="579"/>
        <end position="597"/>
    </location>
</feature>
<dbReference type="Proteomes" id="UP001281761">
    <property type="component" value="Unassembled WGS sequence"/>
</dbReference>
<dbReference type="EMBL" id="JARBJD010000035">
    <property type="protein sequence ID" value="KAK2958757.1"/>
    <property type="molecule type" value="Genomic_DNA"/>
</dbReference>
<keyword evidence="2" id="KW-0723">Serine/threonine-protein kinase</keyword>
<dbReference type="GO" id="GO:0004674">
    <property type="term" value="F:protein serine/threonine kinase activity"/>
    <property type="evidence" value="ECO:0007669"/>
    <property type="project" value="UniProtKB-EC"/>
</dbReference>
<feature type="compositionally biased region" description="Polar residues" evidence="10">
    <location>
        <begin position="458"/>
        <end position="470"/>
    </location>
</feature>
<keyword evidence="11" id="KW-0812">Transmembrane</keyword>
<sequence length="1293" mass="144591">MIVKLGVVYRDRPLSERDVDKGWKLNSKTNHLKLEKFSPTDFNFEETIGFGSFSSVIKAVNKKTGKLVAIKQISKSHIIKNKMEKTVYTERDVLRKYPHPLILHFYGNYQDNESLYFVLELCKTDMSKYVSQKALHIEVARFFTAELLQALEHLHTNGVVHRDLKPENIFLATDGHIRVADFGSALIRGSEQEKEEMGNKKGREMVGTPLYVSPEVIKNEMATEQSDLWAFGLILFYLIAGHPLFSGATQFLLFNHILKANYTIPPGFDETAADLVRKLVVLNPSDRLTINQIKQHPFFTTSTIPWDTIHLTNPPIHTQTSSSKRVANNRIHIAESNHETDSKSSRSLARTPSQFSPRNSEMDISKPHQQSHSRLDHLSNHSIRPNVGPHSTTHNFGSIWKEELSPRTQTSPELSTSEESGENLLFSLTGRILPKNNFFPIPPEAKLRLKGKPPESRISPNSADSSTTPQPDFEFSRPRPSTHSQPPIPSLTTPTQHRTSSPTSDLKGPLMSPYQNSPPRQSYDPFVQKAEHPLLALSTMANRESLYDSQSTPTDPRRKSTLDVEQLISMLETVKPMERSQTLKSSTQVEPTMDGSQSAAVTLEPAISLPFLLSTPSIKVLPAAKQKLQFQKQRDVPGGPQSLVESEAMSLEEDLPDTARQDGFVPVWESTENDAEEVPPPKKPQTLILETGMHRDSCASSRYDVPHSPMVFHQTASAFEIRVEPQPEKTPPAHQPASSSHLATADMKNSWTSTETASEEGSIVSHHSTQKRHHANVTLQLPTISSVTNLEPTAPHIFSFENSFPASPVDRDSLDTSSSSLDDVLIGESIAQLMPSNTVATIETAAYDEDEAKKRLNDAIIYERLLHNQRLMSSPQQSFSRLSSHRHRRTLSDSTFSSMTSHSLDLEEPMKVEASVHSLPRRLTWSGSVTPRGGTENETGSGLETSIERKNSTRGSPSSGLESSRENQDSDLDDGEMTAVKEEWNQIETEISESDDESLRSLFSVSSLWTGGQGEVIPKPNKRKAAERRLDVLLDTPWNDLYSSLASILHLNSHAYPDNGSVNTMNDPIEEEENEDDHRDDEKLSQATSNNSFRDLDMSLVANTLHYSHTPPKFTTLQNTPLISRSLQNTSKCVTNTSSTANSPKSSKKSCLLRLDTIPPAVDQTFSPSSFLMSNERTIRTSIVWLWAKKQKKTRHLILTDTPRLLFVNPMTLTVTGEVIWGAKVWAEAADATRFSIHTKQRILLLDDVRQHKAVDWVEDINRQTVVFKQNLSATIPLPASSQQSPLASIRLD</sequence>
<feature type="compositionally biased region" description="Polar residues" evidence="10">
    <location>
        <begin position="953"/>
        <end position="962"/>
    </location>
</feature>
<feature type="compositionally biased region" description="Polar residues" evidence="10">
    <location>
        <begin position="736"/>
        <end position="756"/>
    </location>
</feature>
<evidence type="ECO:0000256" key="2">
    <source>
        <dbReference type="ARBA" id="ARBA00022527"/>
    </source>
</evidence>